<reference evidence="9 10" key="1">
    <citation type="submission" date="2019-08" db="EMBL/GenBank/DDBJ databases">
        <title>Deep-cultivation of Planctomycetes and their phenomic and genomic characterization uncovers novel biology.</title>
        <authorList>
            <person name="Wiegand S."/>
            <person name="Jogler M."/>
            <person name="Boedeker C."/>
            <person name="Pinto D."/>
            <person name="Vollmers J."/>
            <person name="Rivas-Marin E."/>
            <person name="Kohn T."/>
            <person name="Peeters S.H."/>
            <person name="Heuer A."/>
            <person name="Rast P."/>
            <person name="Oberbeckmann S."/>
            <person name="Bunk B."/>
            <person name="Jeske O."/>
            <person name="Meyerdierks A."/>
            <person name="Storesund J.E."/>
            <person name="Kallscheuer N."/>
            <person name="Luecker S."/>
            <person name="Lage O.M."/>
            <person name="Pohl T."/>
            <person name="Merkel B.J."/>
            <person name="Hornburger P."/>
            <person name="Mueller R.-W."/>
            <person name="Bruemmer F."/>
            <person name="Labrenz M."/>
            <person name="Spormann A.M."/>
            <person name="Op den Camp H."/>
            <person name="Overmann J."/>
            <person name="Amann R."/>
            <person name="Jetten M.S.M."/>
            <person name="Mascher T."/>
            <person name="Medema M.H."/>
            <person name="Devos D.P."/>
            <person name="Kaster A.-K."/>
            <person name="Ovreas L."/>
            <person name="Rohde M."/>
            <person name="Galperin M.Y."/>
            <person name="Jogler C."/>
        </authorList>
    </citation>
    <scope>NUCLEOTIDE SEQUENCE [LARGE SCALE GENOMIC DNA]</scope>
    <source>
        <strain evidence="9 10">UC8</strain>
    </source>
</reference>
<dbReference type="InterPro" id="IPR000715">
    <property type="entry name" value="Glycosyl_transferase_4"/>
</dbReference>
<evidence type="ECO:0000256" key="7">
    <source>
        <dbReference type="PIRSR" id="PIRSR600715-1"/>
    </source>
</evidence>
<evidence type="ECO:0000256" key="5">
    <source>
        <dbReference type="ARBA" id="ARBA00022989"/>
    </source>
</evidence>
<evidence type="ECO:0000256" key="4">
    <source>
        <dbReference type="ARBA" id="ARBA00022692"/>
    </source>
</evidence>
<dbReference type="RefSeq" id="WP_068131407.1">
    <property type="nucleotide sequence ID" value="NZ_CP042914.1"/>
</dbReference>
<feature type="transmembrane region" description="Helical" evidence="8">
    <location>
        <begin position="53"/>
        <end position="76"/>
    </location>
</feature>
<gene>
    <name evidence="9" type="ORF">UC8_53730</name>
</gene>
<protein>
    <submittedName>
        <fullName evidence="9">WecA-like glycosyltransferase</fullName>
        <ecNumber evidence="9">2.7.8.33</ecNumber>
    </submittedName>
</protein>
<dbReference type="EC" id="2.7.8.33" evidence="9"/>
<feature type="transmembrane region" description="Helical" evidence="8">
    <location>
        <begin position="184"/>
        <end position="202"/>
    </location>
</feature>
<keyword evidence="10" id="KW-1185">Reference proteome</keyword>
<keyword evidence="2" id="KW-1003">Cell membrane</keyword>
<feature type="transmembrane region" description="Helical" evidence="8">
    <location>
        <begin position="214"/>
        <end position="233"/>
    </location>
</feature>
<dbReference type="GO" id="GO:0009103">
    <property type="term" value="P:lipopolysaccharide biosynthetic process"/>
    <property type="evidence" value="ECO:0007669"/>
    <property type="project" value="TreeGrafter"/>
</dbReference>
<dbReference type="CDD" id="cd06853">
    <property type="entry name" value="GT_WecA_like"/>
    <property type="match status" value="1"/>
</dbReference>
<dbReference type="GO" id="GO:0046872">
    <property type="term" value="F:metal ion binding"/>
    <property type="evidence" value="ECO:0007669"/>
    <property type="project" value="UniProtKB-KW"/>
</dbReference>
<name>A0A5B9R1N3_9BACT</name>
<feature type="binding site" evidence="7">
    <location>
        <position position="244"/>
    </location>
    <ligand>
        <name>Mg(2+)</name>
        <dbReference type="ChEBI" id="CHEBI:18420"/>
    </ligand>
</feature>
<feature type="transmembrane region" description="Helical" evidence="8">
    <location>
        <begin position="105"/>
        <end position="121"/>
    </location>
</feature>
<comment type="subcellular location">
    <subcellularLocation>
        <location evidence="1">Cell membrane</location>
        <topology evidence="1">Multi-pass membrane protein</topology>
    </subcellularLocation>
</comment>
<evidence type="ECO:0000256" key="6">
    <source>
        <dbReference type="ARBA" id="ARBA00023136"/>
    </source>
</evidence>
<dbReference type="KEGG" id="rul:UC8_53730"/>
<keyword evidence="5 8" id="KW-1133">Transmembrane helix</keyword>
<feature type="transmembrane region" description="Helical" evidence="8">
    <location>
        <begin position="159"/>
        <end position="177"/>
    </location>
</feature>
<evidence type="ECO:0000313" key="9">
    <source>
        <dbReference type="EMBL" id="QEG43326.1"/>
    </source>
</evidence>
<proteinExistence type="predicted"/>
<feature type="transmembrane region" description="Helical" evidence="8">
    <location>
        <begin position="348"/>
        <end position="368"/>
    </location>
</feature>
<dbReference type="PANTHER" id="PTHR22926">
    <property type="entry name" value="PHOSPHO-N-ACETYLMURAMOYL-PENTAPEPTIDE-TRANSFERASE"/>
    <property type="match status" value="1"/>
</dbReference>
<feature type="transmembrane region" description="Helical" evidence="8">
    <location>
        <begin position="6"/>
        <end position="28"/>
    </location>
</feature>
<dbReference type="AlphaFoldDB" id="A0A5B9R1N3"/>
<comment type="cofactor">
    <cofactor evidence="7">
        <name>Mg(2+)</name>
        <dbReference type="ChEBI" id="CHEBI:18420"/>
    </cofactor>
</comment>
<keyword evidence="3 9" id="KW-0808">Transferase</keyword>
<dbReference type="GO" id="GO:0036380">
    <property type="term" value="F:UDP-N-acetylglucosamine-undecaprenyl-phosphate N-acetylglucosaminephosphotransferase activity"/>
    <property type="evidence" value="ECO:0007669"/>
    <property type="project" value="UniProtKB-EC"/>
</dbReference>
<sequence>MELSPIWLLVLATFVPAAMLSCAMLYPVRRGAERLGLLDRPGHRKVHTQPTPLGGGIGIWFAVVTTFALGTLAVGVCRMTPSLAAYLPPSIAESLDAIWARTGELWGVLAAATALAVLGLIDDRRGLSPWIRLAVQILVAAAVVFGLGFSLTAFIPVPWLTKCLSVLWIVALINSFNMLDNMDALSGGVAAIVAAMLSVVMLSTPDPESGQPQMLVAAMLLVVSGSLVGFLWHNRPPARIFMGDSGSYLVGFLVAVATLLATYAGYQEQARPHAVFAPLCVMAVPLYDMTTVLWIRIREGRSPFEGDKSHFSHRLVDLGLSKVQAVLTIHLLTLTCGLAAVLLSFVTLPGALLVAGIVLCMLTLIVILESTGWRKDEP</sequence>
<keyword evidence="7" id="KW-0460">Magnesium</keyword>
<feature type="transmembrane region" description="Helical" evidence="8">
    <location>
        <begin position="245"/>
        <end position="264"/>
    </location>
</feature>
<evidence type="ECO:0000256" key="3">
    <source>
        <dbReference type="ARBA" id="ARBA00022679"/>
    </source>
</evidence>
<evidence type="ECO:0000256" key="8">
    <source>
        <dbReference type="SAM" id="Phobius"/>
    </source>
</evidence>
<feature type="transmembrane region" description="Helical" evidence="8">
    <location>
        <begin position="318"/>
        <end position="342"/>
    </location>
</feature>
<dbReference type="PANTHER" id="PTHR22926:SF3">
    <property type="entry name" value="UNDECAPRENYL-PHOSPHATE ALPHA-N-ACETYLGLUCOSAMINYL 1-PHOSPHATE TRANSFERASE"/>
    <property type="match status" value="1"/>
</dbReference>
<dbReference type="GO" id="GO:0044038">
    <property type="term" value="P:cell wall macromolecule biosynthetic process"/>
    <property type="evidence" value="ECO:0007669"/>
    <property type="project" value="TreeGrafter"/>
</dbReference>
<dbReference type="GO" id="GO:0005886">
    <property type="term" value="C:plasma membrane"/>
    <property type="evidence" value="ECO:0007669"/>
    <property type="project" value="UniProtKB-SubCell"/>
</dbReference>
<organism evidence="9 10">
    <name type="scientific">Roseimaritima ulvae</name>
    <dbReference type="NCBI Taxonomy" id="980254"/>
    <lineage>
        <taxon>Bacteria</taxon>
        <taxon>Pseudomonadati</taxon>
        <taxon>Planctomycetota</taxon>
        <taxon>Planctomycetia</taxon>
        <taxon>Pirellulales</taxon>
        <taxon>Pirellulaceae</taxon>
        <taxon>Roseimaritima</taxon>
    </lineage>
</organism>
<feature type="transmembrane region" description="Helical" evidence="8">
    <location>
        <begin position="133"/>
        <end position="153"/>
    </location>
</feature>
<keyword evidence="7" id="KW-0479">Metal-binding</keyword>
<feature type="binding site" evidence="7">
    <location>
        <position position="177"/>
    </location>
    <ligand>
        <name>Mg(2+)</name>
        <dbReference type="ChEBI" id="CHEBI:18420"/>
    </ligand>
</feature>
<evidence type="ECO:0000256" key="1">
    <source>
        <dbReference type="ARBA" id="ARBA00004651"/>
    </source>
</evidence>
<dbReference type="Proteomes" id="UP000325286">
    <property type="component" value="Chromosome"/>
</dbReference>
<accession>A0A5B9R1N3</accession>
<evidence type="ECO:0000313" key="10">
    <source>
        <dbReference type="Proteomes" id="UP000325286"/>
    </source>
</evidence>
<keyword evidence="4 8" id="KW-0812">Transmembrane</keyword>
<dbReference type="Pfam" id="PF00953">
    <property type="entry name" value="Glycos_transf_4"/>
    <property type="match status" value="1"/>
</dbReference>
<evidence type="ECO:0000256" key="2">
    <source>
        <dbReference type="ARBA" id="ARBA00022475"/>
    </source>
</evidence>
<dbReference type="GO" id="GO:0071555">
    <property type="term" value="P:cell wall organization"/>
    <property type="evidence" value="ECO:0007669"/>
    <property type="project" value="TreeGrafter"/>
</dbReference>
<keyword evidence="6 8" id="KW-0472">Membrane</keyword>
<feature type="transmembrane region" description="Helical" evidence="8">
    <location>
        <begin position="276"/>
        <end position="297"/>
    </location>
</feature>
<dbReference type="OrthoDB" id="9783652at2"/>
<dbReference type="EMBL" id="CP042914">
    <property type="protein sequence ID" value="QEG43326.1"/>
    <property type="molecule type" value="Genomic_DNA"/>
</dbReference>